<dbReference type="SUPFAM" id="SSF54427">
    <property type="entry name" value="NTF2-like"/>
    <property type="match status" value="1"/>
</dbReference>
<protein>
    <recommendedName>
        <fullName evidence="1">SnoaL-like domain-containing protein</fullName>
    </recommendedName>
</protein>
<dbReference type="Proteomes" id="UP000219327">
    <property type="component" value="Unassembled WGS sequence"/>
</dbReference>
<organism evidence="2 3">
    <name type="scientific">OM182 bacterium MED-G24</name>
    <dbReference type="NCBI Taxonomy" id="1986255"/>
    <lineage>
        <taxon>Bacteria</taxon>
        <taxon>Pseudomonadati</taxon>
        <taxon>Pseudomonadota</taxon>
        <taxon>Gammaproteobacteria</taxon>
        <taxon>OMG group</taxon>
        <taxon>OM182 clade</taxon>
    </lineage>
</organism>
<dbReference type="EMBL" id="NTKD01000046">
    <property type="protein sequence ID" value="PDH37620.1"/>
    <property type="molecule type" value="Genomic_DNA"/>
</dbReference>
<accession>A0A2A5WM52</accession>
<dbReference type="AlphaFoldDB" id="A0A2A5WM52"/>
<reference evidence="2 3" key="1">
    <citation type="submission" date="2017-08" db="EMBL/GenBank/DDBJ databases">
        <title>Fine stratification of microbial communities through a metagenomic profile of the photic zone.</title>
        <authorList>
            <person name="Haro-Moreno J.M."/>
            <person name="Lopez-Perez M."/>
            <person name="De La Torre J."/>
            <person name="Picazo A."/>
            <person name="Camacho A."/>
            <person name="Rodriguez-Valera F."/>
        </authorList>
    </citation>
    <scope>NUCLEOTIDE SEQUENCE [LARGE SCALE GENOMIC DNA]</scope>
    <source>
        <strain evidence="2">MED-G24</strain>
    </source>
</reference>
<evidence type="ECO:0000313" key="3">
    <source>
        <dbReference type="Proteomes" id="UP000219327"/>
    </source>
</evidence>
<evidence type="ECO:0000313" key="2">
    <source>
        <dbReference type="EMBL" id="PDH37620.1"/>
    </source>
</evidence>
<evidence type="ECO:0000259" key="1">
    <source>
        <dbReference type="Pfam" id="PF13577"/>
    </source>
</evidence>
<name>A0A2A5WM52_9GAMM</name>
<feature type="domain" description="SnoaL-like" evidence="1">
    <location>
        <begin position="8"/>
        <end position="139"/>
    </location>
</feature>
<dbReference type="Gene3D" id="3.10.450.50">
    <property type="match status" value="1"/>
</dbReference>
<gene>
    <name evidence="2" type="ORF">CNE99_07960</name>
</gene>
<dbReference type="InterPro" id="IPR032710">
    <property type="entry name" value="NTF2-like_dom_sf"/>
</dbReference>
<proteinExistence type="predicted"/>
<dbReference type="Pfam" id="PF13577">
    <property type="entry name" value="SnoaL_4"/>
    <property type="match status" value="1"/>
</dbReference>
<sequence>MQQRHAIEHECERLIQRFYYLFNEDLGLVADMFTDDGYLYLGKWKLGPGPEPMREPLHAGSKNMMSGVEVVLNTVSNVLIDVIDETTATGRSRDTFWEHGYYDGDLQGRPAPVSAPIGINEWEDEFRCVDGEWKFQTRRMNAVFNNKVWKLQRVPRAGG</sequence>
<dbReference type="InterPro" id="IPR037401">
    <property type="entry name" value="SnoaL-like"/>
</dbReference>
<comment type="caution">
    <text evidence="2">The sequence shown here is derived from an EMBL/GenBank/DDBJ whole genome shotgun (WGS) entry which is preliminary data.</text>
</comment>